<keyword evidence="1" id="KW-1185">Reference proteome</keyword>
<proteinExistence type="predicted"/>
<dbReference type="AlphaFoldDB" id="A0A915IDL1"/>
<evidence type="ECO:0000313" key="1">
    <source>
        <dbReference type="Proteomes" id="UP000887565"/>
    </source>
</evidence>
<organism evidence="1 2">
    <name type="scientific">Romanomermis culicivorax</name>
    <name type="common">Nematode worm</name>
    <dbReference type="NCBI Taxonomy" id="13658"/>
    <lineage>
        <taxon>Eukaryota</taxon>
        <taxon>Metazoa</taxon>
        <taxon>Ecdysozoa</taxon>
        <taxon>Nematoda</taxon>
        <taxon>Enoplea</taxon>
        <taxon>Dorylaimia</taxon>
        <taxon>Mermithida</taxon>
        <taxon>Mermithoidea</taxon>
        <taxon>Mermithidae</taxon>
        <taxon>Romanomermis</taxon>
    </lineage>
</organism>
<reference evidence="2" key="1">
    <citation type="submission" date="2022-11" db="UniProtKB">
        <authorList>
            <consortium name="WormBaseParasite"/>
        </authorList>
    </citation>
    <scope>IDENTIFICATION</scope>
</reference>
<protein>
    <submittedName>
        <fullName evidence="2">Uncharacterized protein</fullName>
    </submittedName>
</protein>
<evidence type="ECO:0000313" key="2">
    <source>
        <dbReference type="WBParaSite" id="nRc.2.0.1.t11883-RA"/>
    </source>
</evidence>
<dbReference type="WBParaSite" id="nRc.2.0.1.t11883-RA">
    <property type="protein sequence ID" value="nRc.2.0.1.t11883-RA"/>
    <property type="gene ID" value="nRc.2.0.1.g11883"/>
</dbReference>
<accession>A0A915IDL1</accession>
<name>A0A915IDL1_ROMCU</name>
<dbReference type="Proteomes" id="UP000887565">
    <property type="component" value="Unplaced"/>
</dbReference>
<sequence length="78" mass="8917">MYRVYCQGKAPFPGIDGNLGFTKDVWEVQYNAALYVEYLSLGGECRASQGEQVLQFSQILKQFVDRKLRNDPQLIKAI</sequence>